<dbReference type="HOGENOM" id="CLU_2598035_0_0_6"/>
<dbReference type="RefSeq" id="WP_012606958.1">
    <property type="nucleotide sequence ID" value="NC_011761.1"/>
</dbReference>
<dbReference type="KEGG" id="afr:AFE_1287"/>
<reference evidence="1 2" key="1">
    <citation type="journal article" date="2008" name="BMC Genomics">
        <title>Acidithiobacillus ferrooxidans metabolism: from genome sequence to industrial applications.</title>
        <authorList>
            <person name="Valdes J."/>
            <person name="Pedroso I."/>
            <person name="Quatrini R."/>
            <person name="Dodson R.J."/>
            <person name="Tettelin H."/>
            <person name="Blake R.II."/>
            <person name="Eisen J.A."/>
            <person name="Holmes D.S."/>
        </authorList>
    </citation>
    <scope>NUCLEOTIDE SEQUENCE [LARGE SCALE GENOMIC DNA]</scope>
    <source>
        <strain evidence="2">ATCC 23270 / DSM 14882 / CIP 104768 / NCIMB 8455</strain>
    </source>
</reference>
<dbReference type="GeneID" id="65280547"/>
<dbReference type="eggNOG" id="ENOG5032A04">
    <property type="taxonomic scope" value="Bacteria"/>
</dbReference>
<organism evidence="1 2">
    <name type="scientific">Acidithiobacillus ferrooxidans (strain ATCC 23270 / DSM 14882 / CIP 104768 / NCIMB 8455)</name>
    <name type="common">Ferrobacillus ferrooxidans (strain ATCC 23270)</name>
    <dbReference type="NCBI Taxonomy" id="243159"/>
    <lineage>
        <taxon>Bacteria</taxon>
        <taxon>Pseudomonadati</taxon>
        <taxon>Pseudomonadota</taxon>
        <taxon>Acidithiobacillia</taxon>
        <taxon>Acidithiobacillales</taxon>
        <taxon>Acidithiobacillaceae</taxon>
        <taxon>Acidithiobacillus</taxon>
    </lineage>
</organism>
<name>B7J8W9_ACIF2</name>
<sequence length="79" mass="8265">MKVLITVDGGLIQATYLDAEAEAAGLQVVIADFDVEGTNTPEDIVEDPNGDDVLVYKESSITGSDYAEKMFALAEPGGA</sequence>
<dbReference type="Proteomes" id="UP000001362">
    <property type="component" value="Chromosome"/>
</dbReference>
<evidence type="ECO:0000313" key="1">
    <source>
        <dbReference type="EMBL" id="ACK79320.1"/>
    </source>
</evidence>
<dbReference type="PaxDb" id="243159-AFE_1287"/>
<dbReference type="AlphaFoldDB" id="B7J8W9"/>
<accession>B7J8W9</accession>
<dbReference type="EMBL" id="CP001219">
    <property type="protein sequence ID" value="ACK79320.1"/>
    <property type="molecule type" value="Genomic_DNA"/>
</dbReference>
<keyword evidence="2" id="KW-1185">Reference proteome</keyword>
<protein>
    <submittedName>
        <fullName evidence="1">Uncharacterized protein</fullName>
    </submittedName>
</protein>
<dbReference type="STRING" id="243159.AFE_1287"/>
<proteinExistence type="predicted"/>
<evidence type="ECO:0000313" key="2">
    <source>
        <dbReference type="Proteomes" id="UP000001362"/>
    </source>
</evidence>
<gene>
    <name evidence="1" type="ordered locus">AFE_1287</name>
</gene>